<proteinExistence type="inferred from homology"/>
<sequence length="242" mass="26440">MTFAYQMGRYLARFAHTAAEVKACQALRQRCFFGSDGFDCDQFDAAARHLIVQDAHGRCVATARLFDWADGPSAQAGYAAQFYDLSALSGCQSPMVELGRVCVAPEVMDADVLRTVWGALTGHVDRTRATMLFGCTSFAGVDPVPYGQALARLQRRHLGPAHLRPARLLPNCIRFADVPSLGRQPMPPLLRTYLAMGGWVSDHAVIDEQMQTLHVFTCLEVAKVPHARARALRALAPATALP</sequence>
<protein>
    <recommendedName>
        <fullName evidence="8">L-ornithine N(alpha)-acyltransferase</fullName>
        <ecNumber evidence="7">2.3.2.30</ecNumber>
    </recommendedName>
</protein>
<evidence type="ECO:0000313" key="12">
    <source>
        <dbReference type="Proteomes" id="UP000244523"/>
    </source>
</evidence>
<evidence type="ECO:0000256" key="10">
    <source>
        <dbReference type="ARBA" id="ARBA00047785"/>
    </source>
</evidence>
<comment type="pathway">
    <text evidence="1">Lipid metabolism.</text>
</comment>
<dbReference type="Gene3D" id="3.40.630.30">
    <property type="match status" value="1"/>
</dbReference>
<keyword evidence="4" id="KW-0443">Lipid metabolism</keyword>
<comment type="similarity">
    <text evidence="6">Belongs to the acetyltransferase family. OlsB subfamily.</text>
</comment>
<evidence type="ECO:0000256" key="5">
    <source>
        <dbReference type="ARBA" id="ARBA00023315"/>
    </source>
</evidence>
<evidence type="ECO:0000256" key="3">
    <source>
        <dbReference type="ARBA" id="ARBA00022679"/>
    </source>
</evidence>
<dbReference type="Proteomes" id="UP000244523">
    <property type="component" value="Unassembled WGS sequence"/>
</dbReference>
<keyword evidence="3 11" id="KW-0808">Transferase</keyword>
<name>A0A2T6KRN9_9RHOB</name>
<dbReference type="AlphaFoldDB" id="A0A2T6KRN9"/>
<evidence type="ECO:0000256" key="9">
    <source>
        <dbReference type="ARBA" id="ARBA00045724"/>
    </source>
</evidence>
<dbReference type="PANTHER" id="PTHR37323:SF1">
    <property type="entry name" value="L-ORNITHINE N(ALPHA)-ACYLTRANSFERASE"/>
    <property type="match status" value="1"/>
</dbReference>
<dbReference type="EMBL" id="QBUD01000001">
    <property type="protein sequence ID" value="PUB19228.1"/>
    <property type="molecule type" value="Genomic_DNA"/>
</dbReference>
<keyword evidence="5 11" id="KW-0012">Acyltransferase</keyword>
<dbReference type="GO" id="GO:0006629">
    <property type="term" value="P:lipid metabolic process"/>
    <property type="evidence" value="ECO:0007669"/>
    <property type="project" value="UniProtKB-KW"/>
</dbReference>
<keyword evidence="12" id="KW-1185">Reference proteome</keyword>
<dbReference type="EC" id="2.3.2.30" evidence="7"/>
<evidence type="ECO:0000256" key="7">
    <source>
        <dbReference type="ARBA" id="ARBA00039058"/>
    </source>
</evidence>
<dbReference type="SUPFAM" id="SSF55729">
    <property type="entry name" value="Acyl-CoA N-acyltransferases (Nat)"/>
    <property type="match status" value="1"/>
</dbReference>
<dbReference type="GO" id="GO:0043810">
    <property type="term" value="F:ornithine-acyl [acyl carrier protein] N-acyltransferase activity"/>
    <property type="evidence" value="ECO:0007669"/>
    <property type="project" value="UniProtKB-EC"/>
</dbReference>
<comment type="caution">
    <text evidence="11">The sequence shown here is derived from an EMBL/GenBank/DDBJ whole genome shotgun (WGS) entry which is preliminary data.</text>
</comment>
<evidence type="ECO:0000256" key="6">
    <source>
        <dbReference type="ARBA" id="ARBA00038095"/>
    </source>
</evidence>
<evidence type="ECO:0000256" key="8">
    <source>
        <dbReference type="ARBA" id="ARBA00039866"/>
    </source>
</evidence>
<dbReference type="OrthoDB" id="9787072at2"/>
<dbReference type="Pfam" id="PF13444">
    <property type="entry name" value="Acetyltransf_5"/>
    <property type="match status" value="1"/>
</dbReference>
<accession>A0A2T6KRN9</accession>
<organism evidence="11 12">
    <name type="scientific">Yoonia sediminilitoris</name>
    <dbReference type="NCBI Taxonomy" id="1286148"/>
    <lineage>
        <taxon>Bacteria</taxon>
        <taxon>Pseudomonadati</taxon>
        <taxon>Pseudomonadota</taxon>
        <taxon>Alphaproteobacteria</taxon>
        <taxon>Rhodobacterales</taxon>
        <taxon>Paracoccaceae</taxon>
        <taxon>Yoonia</taxon>
    </lineage>
</organism>
<comment type="function">
    <text evidence="9">Catalyzes the first step in the biosynthesis of ornithine lipids, which are phosphorus-free membrane lipids. Catalyzes the 3-hydroxyacyl-acyl carrier protein-dependent acylation of ornithine to form lyso-ornithine lipid (LOL).</text>
</comment>
<gene>
    <name evidence="11" type="ORF">C8N45_101823</name>
</gene>
<evidence type="ECO:0000313" key="11">
    <source>
        <dbReference type="EMBL" id="PUB19228.1"/>
    </source>
</evidence>
<comment type="catalytic activity">
    <reaction evidence="10">
        <text>a (3R)-hydroxyacyl-[ACP] + L-ornithine = a lyso-ornithine lipid + holo-[ACP] + H(+)</text>
        <dbReference type="Rhea" id="RHEA:20633"/>
        <dbReference type="Rhea" id="RHEA-COMP:9685"/>
        <dbReference type="Rhea" id="RHEA-COMP:9945"/>
        <dbReference type="ChEBI" id="CHEBI:15378"/>
        <dbReference type="ChEBI" id="CHEBI:46911"/>
        <dbReference type="ChEBI" id="CHEBI:64479"/>
        <dbReference type="ChEBI" id="CHEBI:78827"/>
        <dbReference type="ChEBI" id="CHEBI:138482"/>
        <dbReference type="EC" id="2.3.2.30"/>
    </reaction>
    <physiologicalReaction direction="left-to-right" evidence="10">
        <dbReference type="Rhea" id="RHEA:20634"/>
    </physiologicalReaction>
</comment>
<dbReference type="RefSeq" id="WP_108384881.1">
    <property type="nucleotide sequence ID" value="NZ_QBUD01000001.1"/>
</dbReference>
<evidence type="ECO:0000256" key="1">
    <source>
        <dbReference type="ARBA" id="ARBA00005189"/>
    </source>
</evidence>
<evidence type="ECO:0000256" key="4">
    <source>
        <dbReference type="ARBA" id="ARBA00023098"/>
    </source>
</evidence>
<keyword evidence="2" id="KW-0444">Lipid biosynthesis</keyword>
<dbReference type="PANTHER" id="PTHR37323">
    <property type="entry name" value="GCN5-RELATED N-ACETYLTRANSFERASE"/>
    <property type="match status" value="1"/>
</dbReference>
<evidence type="ECO:0000256" key="2">
    <source>
        <dbReference type="ARBA" id="ARBA00022516"/>
    </source>
</evidence>
<reference evidence="11 12" key="1">
    <citation type="submission" date="2018-04" db="EMBL/GenBank/DDBJ databases">
        <title>Genomic Encyclopedia of Archaeal and Bacterial Type Strains, Phase II (KMG-II): from individual species to whole genera.</title>
        <authorList>
            <person name="Goeker M."/>
        </authorList>
    </citation>
    <scope>NUCLEOTIDE SEQUENCE [LARGE SCALE GENOMIC DNA]</scope>
    <source>
        <strain evidence="11 12">DSM 29955</strain>
    </source>
</reference>
<dbReference type="InterPro" id="IPR016181">
    <property type="entry name" value="Acyl_CoA_acyltransferase"/>
</dbReference>
<dbReference type="InterPro" id="IPR052351">
    <property type="entry name" value="Ornithine_N-alpha-AT"/>
</dbReference>